<dbReference type="InterPro" id="IPR058240">
    <property type="entry name" value="rSAM_sf"/>
</dbReference>
<dbReference type="InterPro" id="IPR020612">
    <property type="entry name" value="Methylthiotransferase_CS"/>
</dbReference>
<dbReference type="NCBIfam" id="TIGR00089">
    <property type="entry name" value="MiaB/RimO family radical SAM methylthiotransferase"/>
    <property type="match status" value="1"/>
</dbReference>
<accession>A0A160T2Z5</accession>
<organism evidence="10 11">
    <name type="scientific">Candidatus Promineifilum breve</name>
    <dbReference type="NCBI Taxonomy" id="1806508"/>
    <lineage>
        <taxon>Bacteria</taxon>
        <taxon>Bacillati</taxon>
        <taxon>Chloroflexota</taxon>
        <taxon>Ardenticatenia</taxon>
        <taxon>Candidatus Promineifilales</taxon>
        <taxon>Candidatus Promineifilaceae</taxon>
        <taxon>Candidatus Promineifilum</taxon>
    </lineage>
</organism>
<dbReference type="InterPro" id="IPR023404">
    <property type="entry name" value="rSAM_horseshoe"/>
</dbReference>
<dbReference type="Gene3D" id="3.40.50.12160">
    <property type="entry name" value="Methylthiotransferase, N-terminal domain"/>
    <property type="match status" value="1"/>
</dbReference>
<dbReference type="SUPFAM" id="SSF102114">
    <property type="entry name" value="Radical SAM enzymes"/>
    <property type="match status" value="1"/>
</dbReference>
<dbReference type="SMART" id="SM00729">
    <property type="entry name" value="Elp3"/>
    <property type="match status" value="1"/>
</dbReference>
<dbReference type="InterPro" id="IPR013848">
    <property type="entry name" value="Methylthiotransferase_N"/>
</dbReference>
<keyword evidence="6" id="KW-0408">Iron</keyword>
<dbReference type="Proteomes" id="UP000215027">
    <property type="component" value="Chromosome I"/>
</dbReference>
<reference evidence="10" key="1">
    <citation type="submission" date="2016-01" db="EMBL/GenBank/DDBJ databases">
        <authorList>
            <person name="Mcilroy J.S."/>
            <person name="Karst M S."/>
            <person name="Albertsen M."/>
        </authorList>
    </citation>
    <scope>NUCLEOTIDE SEQUENCE</scope>
    <source>
        <strain evidence="10">Cfx-K</strain>
    </source>
</reference>
<keyword evidence="11" id="KW-1185">Reference proteome</keyword>
<feature type="domain" description="MTTase N-terminal" evidence="8">
    <location>
        <begin position="1"/>
        <end position="113"/>
    </location>
</feature>
<dbReference type="Pfam" id="PF04055">
    <property type="entry name" value="Radical_SAM"/>
    <property type="match status" value="1"/>
</dbReference>
<evidence type="ECO:0000313" key="10">
    <source>
        <dbReference type="EMBL" id="CUS03649.2"/>
    </source>
</evidence>
<name>A0A160T2Z5_9CHLR</name>
<dbReference type="InterPro" id="IPR007197">
    <property type="entry name" value="rSAM"/>
</dbReference>
<dbReference type="InterPro" id="IPR038135">
    <property type="entry name" value="Methylthiotransferase_N_sf"/>
</dbReference>
<evidence type="ECO:0000256" key="2">
    <source>
        <dbReference type="ARBA" id="ARBA00022485"/>
    </source>
</evidence>
<keyword evidence="4" id="KW-0949">S-adenosyl-L-methionine</keyword>
<dbReference type="PROSITE" id="PS51918">
    <property type="entry name" value="RADICAL_SAM"/>
    <property type="match status" value="1"/>
</dbReference>
<dbReference type="OrthoDB" id="9805215at2"/>
<evidence type="ECO:0000259" key="8">
    <source>
        <dbReference type="PROSITE" id="PS51449"/>
    </source>
</evidence>
<dbReference type="NCBIfam" id="TIGR01579">
    <property type="entry name" value="MiaB-like-C"/>
    <property type="match status" value="1"/>
</dbReference>
<dbReference type="SFLD" id="SFLDG01082">
    <property type="entry name" value="B12-binding_domain_containing"/>
    <property type="match status" value="1"/>
</dbReference>
<dbReference type="CDD" id="cd01335">
    <property type="entry name" value="Radical_SAM"/>
    <property type="match status" value="1"/>
</dbReference>
<sequence>MKIHLHTIGCRLNQAEIETMGRQFQAGGHEIVGDAAAADAIVLNTCAVTAEATRDARRLTRRFHRANETAQIVLTGCYATLAPDTAAALPGVARVVGNGDKERLPILIDPALPADADYDREPIAREAQPGSFGRTRAFVKVQDGCDNRCTFCVTTIARGVGRSRPLADVVAEVQRFAAADYGEAVLTGVHLGSYGHDLGRPAGLGELVAALLADTDIPRLRLSSLEPWDIDDQFFSLWANPRLMPHLHLPLQAGSDRVLRRMARRTSRAAFRALAAAARAAIPDLNLSTDLIAGFPGETEDEFSETLAYVAEIDFARLHVFSYSPRPGTAAARLPGQVAGPVKRERTARLIELGERLSLAFHRRYEGTIRPVLWESVVGAEPAGLRWAGYTDNYIRVMGVGPADLMRRVTLVRLSDARSQEMRGEIV</sequence>
<dbReference type="PROSITE" id="PS01278">
    <property type="entry name" value="MTTASE_RADICAL"/>
    <property type="match status" value="1"/>
</dbReference>
<dbReference type="GO" id="GO:0046872">
    <property type="term" value="F:metal ion binding"/>
    <property type="evidence" value="ECO:0007669"/>
    <property type="project" value="UniProtKB-KW"/>
</dbReference>
<evidence type="ECO:0000256" key="7">
    <source>
        <dbReference type="ARBA" id="ARBA00023014"/>
    </source>
</evidence>
<dbReference type="Pfam" id="PF00919">
    <property type="entry name" value="UPF0004"/>
    <property type="match status" value="1"/>
</dbReference>
<dbReference type="InterPro" id="IPR006638">
    <property type="entry name" value="Elp3/MiaA/NifB-like_rSAM"/>
</dbReference>
<dbReference type="InterPro" id="IPR005839">
    <property type="entry name" value="Methylthiotransferase"/>
</dbReference>
<evidence type="ECO:0000256" key="4">
    <source>
        <dbReference type="ARBA" id="ARBA00022691"/>
    </source>
</evidence>
<dbReference type="PROSITE" id="PS51449">
    <property type="entry name" value="MTTASE_N"/>
    <property type="match status" value="1"/>
</dbReference>
<evidence type="ECO:0000256" key="3">
    <source>
        <dbReference type="ARBA" id="ARBA00022679"/>
    </source>
</evidence>
<dbReference type="InterPro" id="IPR006467">
    <property type="entry name" value="MiaB-like_bact"/>
</dbReference>
<protein>
    <submittedName>
        <fullName evidence="10">MiaB-like tRNA modifying enzyme</fullName>
    </submittedName>
</protein>
<evidence type="ECO:0000313" key="11">
    <source>
        <dbReference type="Proteomes" id="UP000215027"/>
    </source>
</evidence>
<dbReference type="RefSeq" id="WP_095043105.1">
    <property type="nucleotide sequence ID" value="NZ_LN890655.1"/>
</dbReference>
<dbReference type="Gene3D" id="3.80.30.20">
    <property type="entry name" value="tm_1862 like domain"/>
    <property type="match status" value="1"/>
</dbReference>
<keyword evidence="5" id="KW-0479">Metal-binding</keyword>
<evidence type="ECO:0000256" key="1">
    <source>
        <dbReference type="ARBA" id="ARBA00001966"/>
    </source>
</evidence>
<evidence type="ECO:0000256" key="6">
    <source>
        <dbReference type="ARBA" id="ARBA00023004"/>
    </source>
</evidence>
<evidence type="ECO:0000259" key="9">
    <source>
        <dbReference type="PROSITE" id="PS51918"/>
    </source>
</evidence>
<keyword evidence="3" id="KW-0808">Transferase</keyword>
<dbReference type="PANTHER" id="PTHR11918:SF45">
    <property type="entry name" value="THREONYLCARBAMOYLADENOSINE TRNA METHYLTHIOTRANSFERASE"/>
    <property type="match status" value="1"/>
</dbReference>
<comment type="cofactor">
    <cofactor evidence="1">
        <name>[4Fe-4S] cluster</name>
        <dbReference type="ChEBI" id="CHEBI:49883"/>
    </cofactor>
</comment>
<dbReference type="KEGG" id="pbf:CFX0092_A1771"/>
<keyword evidence="7" id="KW-0411">Iron-sulfur</keyword>
<dbReference type="EMBL" id="LN890655">
    <property type="protein sequence ID" value="CUS03649.2"/>
    <property type="molecule type" value="Genomic_DNA"/>
</dbReference>
<gene>
    <name evidence="10" type="ORF">CFX0092_A1771</name>
</gene>
<dbReference type="SFLD" id="SFLDG01061">
    <property type="entry name" value="methylthiotransferase"/>
    <property type="match status" value="1"/>
</dbReference>
<keyword evidence="2" id="KW-0004">4Fe-4S</keyword>
<dbReference type="GO" id="GO:0035598">
    <property type="term" value="F:tRNA (N(6)-L-threonylcarbamoyladenosine(37)-C(2))-methylthiotransferase activity"/>
    <property type="evidence" value="ECO:0007669"/>
    <property type="project" value="TreeGrafter"/>
</dbReference>
<proteinExistence type="predicted"/>
<dbReference type="SFLD" id="SFLDS00029">
    <property type="entry name" value="Radical_SAM"/>
    <property type="match status" value="1"/>
</dbReference>
<evidence type="ECO:0000256" key="5">
    <source>
        <dbReference type="ARBA" id="ARBA00022723"/>
    </source>
</evidence>
<dbReference type="AlphaFoldDB" id="A0A160T2Z5"/>
<dbReference type="PANTHER" id="PTHR11918">
    <property type="entry name" value="RADICAL SAM PROTEINS"/>
    <property type="match status" value="1"/>
</dbReference>
<feature type="domain" description="Radical SAM core" evidence="9">
    <location>
        <begin position="131"/>
        <end position="360"/>
    </location>
</feature>
<dbReference type="GO" id="GO:0051539">
    <property type="term" value="F:4 iron, 4 sulfur cluster binding"/>
    <property type="evidence" value="ECO:0007669"/>
    <property type="project" value="UniProtKB-KW"/>
</dbReference>